<dbReference type="EMBL" id="JABURY010000004">
    <property type="protein sequence ID" value="MBC9129877.1"/>
    <property type="molecule type" value="Genomic_DNA"/>
</dbReference>
<evidence type="ECO:0000256" key="12">
    <source>
        <dbReference type="ARBA" id="ARBA00023136"/>
    </source>
</evidence>
<feature type="domain" description="Motility protein A N-terminal" evidence="15">
    <location>
        <begin position="4"/>
        <end position="93"/>
    </location>
</feature>
<dbReference type="PROSITE" id="PS01307">
    <property type="entry name" value="MOTA"/>
    <property type="match status" value="1"/>
</dbReference>
<feature type="transmembrane region" description="Helical" evidence="13">
    <location>
        <begin position="6"/>
        <end position="27"/>
    </location>
</feature>
<dbReference type="Pfam" id="PF20560">
    <property type="entry name" value="MotA_N"/>
    <property type="match status" value="1"/>
</dbReference>
<keyword evidence="4" id="KW-1003">Cell membrane</keyword>
<evidence type="ECO:0000259" key="15">
    <source>
        <dbReference type="Pfam" id="PF20560"/>
    </source>
</evidence>
<feature type="transmembrane region" description="Helical" evidence="13">
    <location>
        <begin position="34"/>
        <end position="53"/>
    </location>
</feature>
<evidence type="ECO:0000256" key="9">
    <source>
        <dbReference type="ARBA" id="ARBA00022781"/>
    </source>
</evidence>
<dbReference type="PANTHER" id="PTHR30433:SF4">
    <property type="entry name" value="MOTILITY PROTEIN A"/>
    <property type="match status" value="1"/>
</dbReference>
<keyword evidence="3" id="KW-0813">Transport</keyword>
<dbReference type="PANTHER" id="PTHR30433">
    <property type="entry name" value="CHEMOTAXIS PROTEIN MOTA"/>
    <property type="match status" value="1"/>
</dbReference>
<keyword evidence="16" id="KW-0966">Cell projection</keyword>
<evidence type="ECO:0000256" key="6">
    <source>
        <dbReference type="ARBA" id="ARBA00022519"/>
    </source>
</evidence>
<evidence type="ECO:0000256" key="10">
    <source>
        <dbReference type="ARBA" id="ARBA00022989"/>
    </source>
</evidence>
<dbReference type="InterPro" id="IPR022522">
    <property type="entry name" value="Flagellar_motor_stator_MotA"/>
</dbReference>
<evidence type="ECO:0000256" key="11">
    <source>
        <dbReference type="ARBA" id="ARBA00023065"/>
    </source>
</evidence>
<keyword evidence="17" id="KW-1185">Reference proteome</keyword>
<feature type="domain" description="MotA/TolQ/ExbB proton channel" evidence="14">
    <location>
        <begin position="125"/>
        <end position="238"/>
    </location>
</feature>
<keyword evidence="12 13" id="KW-0472">Membrane</keyword>
<accession>A0ABR7QUH8</accession>
<name>A0ABR7QUH8_9GAMM</name>
<dbReference type="InterPro" id="IPR046786">
    <property type="entry name" value="MotA_N"/>
</dbReference>
<keyword evidence="9" id="KW-0375">Hydrogen ion transport</keyword>
<evidence type="ECO:0000256" key="7">
    <source>
        <dbReference type="ARBA" id="ARBA00022692"/>
    </source>
</evidence>
<protein>
    <submittedName>
        <fullName evidence="16">Flagellar motor stator protein MotA</fullName>
    </submittedName>
</protein>
<reference evidence="16 17" key="1">
    <citation type="submission" date="2020-06" db="EMBL/GenBank/DDBJ databases">
        <title>Frischella cerana isolated from Apis cerana gut homogenate.</title>
        <authorList>
            <person name="Wolter L.A."/>
            <person name="Suenami S."/>
            <person name="Miyazaki R."/>
        </authorList>
    </citation>
    <scope>NUCLEOTIDE SEQUENCE [LARGE SCALE GENOMIC DNA]</scope>
    <source>
        <strain evidence="16 17">Ac13</strain>
    </source>
</reference>
<keyword evidence="8" id="KW-0283">Flagellar rotation</keyword>
<evidence type="ECO:0000256" key="4">
    <source>
        <dbReference type="ARBA" id="ARBA00022475"/>
    </source>
</evidence>
<keyword evidence="10 13" id="KW-1133">Transmembrane helix</keyword>
<comment type="subcellular location">
    <subcellularLocation>
        <location evidence="1">Cell inner membrane</location>
        <topology evidence="1">Multi-pass membrane protein</topology>
    </subcellularLocation>
</comment>
<keyword evidence="7 13" id="KW-0812">Transmembrane</keyword>
<dbReference type="InterPro" id="IPR002898">
    <property type="entry name" value="MotA_ExbB_proton_chnl"/>
</dbReference>
<keyword evidence="11" id="KW-0406">Ion transport</keyword>
<sequence>MPIIIGYIIVIASTLLGYVLSGGYLAVLFQPLEFLIIGGAALGAFIVSNNAKVLKATLKAIGQLFKPAKHNKALYFTLMSLLYSVLNKIRQSGMLSIESDIDNPQESELFKQYPQILADAPVCDFITDYLRLMISGNMNVFEMEALMDEEITTYHHELEKPADAIASIGDGLPAFGIVAAVMGVINTLAQADRPASELGELIAHAMVGTFLGILLAYGFISPLAALLRQKNANATKILECIKVILLTNMHGYAPQICIEFGRKILFSTERPTFFELEEHIQQSKDKAANSNIETNNATN</sequence>
<evidence type="ECO:0000256" key="2">
    <source>
        <dbReference type="ARBA" id="ARBA00008038"/>
    </source>
</evidence>
<dbReference type="Proteomes" id="UP000651208">
    <property type="component" value="Unassembled WGS sequence"/>
</dbReference>
<evidence type="ECO:0000259" key="14">
    <source>
        <dbReference type="Pfam" id="PF01618"/>
    </source>
</evidence>
<comment type="similarity">
    <text evidence="2">Belongs to the MotA family.</text>
</comment>
<feature type="transmembrane region" description="Helical" evidence="13">
    <location>
        <begin position="201"/>
        <end position="227"/>
    </location>
</feature>
<keyword evidence="16" id="KW-0969">Cilium</keyword>
<evidence type="ECO:0000256" key="5">
    <source>
        <dbReference type="ARBA" id="ARBA00022500"/>
    </source>
</evidence>
<evidence type="ECO:0000313" key="16">
    <source>
        <dbReference type="EMBL" id="MBC9129877.1"/>
    </source>
</evidence>
<dbReference type="InterPro" id="IPR047055">
    <property type="entry name" value="MotA-like"/>
</dbReference>
<dbReference type="NCBIfam" id="TIGR03818">
    <property type="entry name" value="MotA1"/>
    <property type="match status" value="1"/>
</dbReference>
<evidence type="ECO:0000256" key="3">
    <source>
        <dbReference type="ARBA" id="ARBA00022448"/>
    </source>
</evidence>
<gene>
    <name evidence="16" type="primary">motA</name>
    <name evidence="16" type="ORF">FcAc13_00980</name>
</gene>
<evidence type="ECO:0000313" key="17">
    <source>
        <dbReference type="Proteomes" id="UP000651208"/>
    </source>
</evidence>
<proteinExistence type="inferred from homology"/>
<feature type="transmembrane region" description="Helical" evidence="13">
    <location>
        <begin position="171"/>
        <end position="189"/>
    </location>
</feature>
<organism evidence="16 17">
    <name type="scientific">Frischella japonica</name>
    <dbReference type="NCBI Taxonomy" id="2741544"/>
    <lineage>
        <taxon>Bacteria</taxon>
        <taxon>Pseudomonadati</taxon>
        <taxon>Pseudomonadota</taxon>
        <taxon>Gammaproteobacteria</taxon>
        <taxon>Orbales</taxon>
        <taxon>Orbaceae</taxon>
        <taxon>Frischella</taxon>
    </lineage>
</organism>
<keyword evidence="16" id="KW-0282">Flagellum</keyword>
<evidence type="ECO:0000256" key="8">
    <source>
        <dbReference type="ARBA" id="ARBA00022779"/>
    </source>
</evidence>
<dbReference type="RefSeq" id="WP_187754334.1">
    <property type="nucleotide sequence ID" value="NZ_JABURY010000004.1"/>
</dbReference>
<evidence type="ECO:0000256" key="13">
    <source>
        <dbReference type="SAM" id="Phobius"/>
    </source>
</evidence>
<comment type="caution">
    <text evidence="16">The sequence shown here is derived from an EMBL/GenBank/DDBJ whole genome shotgun (WGS) entry which is preliminary data.</text>
</comment>
<keyword evidence="6" id="KW-0997">Cell inner membrane</keyword>
<dbReference type="Pfam" id="PF01618">
    <property type="entry name" value="MotA_ExbB"/>
    <property type="match status" value="1"/>
</dbReference>
<dbReference type="InterPro" id="IPR000540">
    <property type="entry name" value="Flag_MotA_CS"/>
</dbReference>
<evidence type="ECO:0000256" key="1">
    <source>
        <dbReference type="ARBA" id="ARBA00004429"/>
    </source>
</evidence>
<keyword evidence="5" id="KW-0145">Chemotaxis</keyword>